<dbReference type="GO" id="GO:0003746">
    <property type="term" value="F:translation elongation factor activity"/>
    <property type="evidence" value="ECO:0007669"/>
    <property type="project" value="UniProtKB-KW"/>
</dbReference>
<reference evidence="2 3" key="1">
    <citation type="submission" date="2019-07" db="EMBL/GenBank/DDBJ databases">
        <title>Description of 53C-WASEF.</title>
        <authorList>
            <person name="Pitt A."/>
            <person name="Hahn M.W."/>
        </authorList>
    </citation>
    <scope>NUCLEOTIDE SEQUENCE [LARGE SCALE GENOMIC DNA]</scope>
    <source>
        <strain evidence="2 3">53C-WASEF</strain>
    </source>
</reference>
<dbReference type="AlphaFoldDB" id="A0A556QNG6"/>
<comment type="caution">
    <text evidence="2">The sequence shown here is derived from an EMBL/GenBank/DDBJ whole genome shotgun (WGS) entry which is preliminary data.</text>
</comment>
<evidence type="ECO:0000313" key="3">
    <source>
        <dbReference type="Proteomes" id="UP000315648"/>
    </source>
</evidence>
<evidence type="ECO:0000256" key="1">
    <source>
        <dbReference type="SAM" id="MobiDB-lite"/>
    </source>
</evidence>
<dbReference type="OrthoDB" id="5293337at2"/>
<organism evidence="2 3">
    <name type="scientific">Rariglobus hedericola</name>
    <dbReference type="NCBI Taxonomy" id="2597822"/>
    <lineage>
        <taxon>Bacteria</taxon>
        <taxon>Pseudomonadati</taxon>
        <taxon>Verrucomicrobiota</taxon>
        <taxon>Opitutia</taxon>
        <taxon>Opitutales</taxon>
        <taxon>Opitutaceae</taxon>
        <taxon>Rariglobus</taxon>
    </lineage>
</organism>
<proteinExistence type="predicted"/>
<accession>A0A556QNG6</accession>
<keyword evidence="2" id="KW-0251">Elongation factor</keyword>
<dbReference type="Proteomes" id="UP000315648">
    <property type="component" value="Unassembled WGS sequence"/>
</dbReference>
<dbReference type="GO" id="GO:0032784">
    <property type="term" value="P:regulation of DNA-templated transcription elongation"/>
    <property type="evidence" value="ECO:0007669"/>
    <property type="project" value="InterPro"/>
</dbReference>
<keyword evidence="3" id="KW-1185">Reference proteome</keyword>
<dbReference type="Gene3D" id="3.10.50.30">
    <property type="entry name" value="Transcription elongation factor, GreA/GreB, C-terminal domain"/>
    <property type="match status" value="1"/>
</dbReference>
<dbReference type="RefSeq" id="WP_144228510.1">
    <property type="nucleotide sequence ID" value="NZ_CBCRVV010000025.1"/>
</dbReference>
<keyword evidence="2" id="KW-0648">Protein biosynthesis</keyword>
<name>A0A556QNG6_9BACT</name>
<evidence type="ECO:0000313" key="2">
    <source>
        <dbReference type="EMBL" id="TSJ78169.1"/>
    </source>
</evidence>
<dbReference type="GO" id="GO:0003677">
    <property type="term" value="F:DNA binding"/>
    <property type="evidence" value="ECO:0007669"/>
    <property type="project" value="InterPro"/>
</dbReference>
<protein>
    <submittedName>
        <fullName evidence="2">GreA/GreB family elongation factor</fullName>
    </submittedName>
</protein>
<dbReference type="SUPFAM" id="SSF54534">
    <property type="entry name" value="FKBP-like"/>
    <property type="match status" value="1"/>
</dbReference>
<dbReference type="InterPro" id="IPR036953">
    <property type="entry name" value="GreA/GreB_C_sf"/>
</dbReference>
<dbReference type="EMBL" id="VMBG01000001">
    <property type="protein sequence ID" value="TSJ78169.1"/>
    <property type="molecule type" value="Genomic_DNA"/>
</dbReference>
<feature type="region of interest" description="Disordered" evidence="1">
    <location>
        <begin position="22"/>
        <end position="44"/>
    </location>
</feature>
<sequence length="159" mass="17007">MQKSAVRDAIVAQLQRELDLQARAAHESREEATSTENKQEGKFDMRGQEAAYLAEGQARLAAEIAESIVLYRTLELPDFSSGRPAALGAVITLETKGRQTTYFLGPRNGGMEINEAGESCLVVTPSSPLGRQLLGRVTGDSVQLPGRTGAVSHKVVALA</sequence>
<gene>
    <name evidence="2" type="ORF">FPL22_02350</name>
</gene>